<feature type="domain" description="Ferrous iron transporter FeoA-like" evidence="2">
    <location>
        <begin position="3"/>
        <end position="72"/>
    </location>
</feature>
<name>A0ABT3PRV7_9BACT</name>
<gene>
    <name evidence="3" type="ORF">J6I44_17045</name>
</gene>
<evidence type="ECO:0000259" key="2">
    <source>
        <dbReference type="SMART" id="SM00899"/>
    </source>
</evidence>
<protein>
    <submittedName>
        <fullName evidence="3">Ferrous iron transport protein A</fullName>
    </submittedName>
</protein>
<organism evidence="3 4">
    <name type="scientific">Fodinibius salsisoli</name>
    <dbReference type="NCBI Taxonomy" id="2820877"/>
    <lineage>
        <taxon>Bacteria</taxon>
        <taxon>Pseudomonadati</taxon>
        <taxon>Balneolota</taxon>
        <taxon>Balneolia</taxon>
        <taxon>Balneolales</taxon>
        <taxon>Balneolaceae</taxon>
        <taxon>Fodinibius</taxon>
    </lineage>
</organism>
<evidence type="ECO:0000313" key="3">
    <source>
        <dbReference type="EMBL" id="MCW9708571.1"/>
    </source>
</evidence>
<dbReference type="PANTHER" id="PTHR42954:SF2">
    <property type="entry name" value="FE(2+) TRANSPORT PROTEIN A"/>
    <property type="match status" value="1"/>
</dbReference>
<dbReference type="Proteomes" id="UP001207918">
    <property type="component" value="Unassembled WGS sequence"/>
</dbReference>
<dbReference type="InterPro" id="IPR008988">
    <property type="entry name" value="Transcriptional_repressor_C"/>
</dbReference>
<dbReference type="PANTHER" id="PTHR42954">
    <property type="entry name" value="FE(2+) TRANSPORT PROTEIN A"/>
    <property type="match status" value="1"/>
</dbReference>
<dbReference type="Pfam" id="PF04023">
    <property type="entry name" value="FeoA"/>
    <property type="match status" value="1"/>
</dbReference>
<dbReference type="InterPro" id="IPR038157">
    <property type="entry name" value="FeoA_core_dom"/>
</dbReference>
<accession>A0ABT3PRV7</accession>
<proteinExistence type="predicted"/>
<evidence type="ECO:0000313" key="4">
    <source>
        <dbReference type="Proteomes" id="UP001207918"/>
    </source>
</evidence>
<dbReference type="EMBL" id="JAGGJA010000014">
    <property type="protein sequence ID" value="MCW9708571.1"/>
    <property type="molecule type" value="Genomic_DNA"/>
</dbReference>
<dbReference type="SUPFAM" id="SSF50037">
    <property type="entry name" value="C-terminal domain of transcriptional repressors"/>
    <property type="match status" value="1"/>
</dbReference>
<sequence length="72" mass="7908">MSILLSEQKQNGKKTIADVTGPKAARLLEMGLLPGTTVEVIRSAPLGFPIEIKVRGYLLTLRKEEAECIEIE</sequence>
<dbReference type="InterPro" id="IPR052713">
    <property type="entry name" value="FeoA"/>
</dbReference>
<dbReference type="SMART" id="SM00899">
    <property type="entry name" value="FeoA"/>
    <property type="match status" value="1"/>
</dbReference>
<comment type="caution">
    <text evidence="3">The sequence shown here is derived from an EMBL/GenBank/DDBJ whole genome shotgun (WGS) entry which is preliminary data.</text>
</comment>
<keyword evidence="1" id="KW-0408">Iron</keyword>
<evidence type="ECO:0000256" key="1">
    <source>
        <dbReference type="ARBA" id="ARBA00023004"/>
    </source>
</evidence>
<dbReference type="InterPro" id="IPR007167">
    <property type="entry name" value="Fe-transptr_FeoA-like"/>
</dbReference>
<dbReference type="RefSeq" id="WP_265767356.1">
    <property type="nucleotide sequence ID" value="NZ_JAGGJA010000014.1"/>
</dbReference>
<dbReference type="Gene3D" id="2.30.30.90">
    <property type="match status" value="1"/>
</dbReference>
<keyword evidence="4" id="KW-1185">Reference proteome</keyword>
<reference evidence="3 4" key="1">
    <citation type="submission" date="2021-03" db="EMBL/GenBank/DDBJ databases">
        <title>Aliifodinibius sp. nov., a new bacterium isolated from saline soil.</title>
        <authorList>
            <person name="Galisteo C."/>
            <person name="De La Haba R."/>
            <person name="Sanchez-Porro C."/>
            <person name="Ventosa A."/>
        </authorList>
    </citation>
    <scope>NUCLEOTIDE SEQUENCE [LARGE SCALE GENOMIC DNA]</scope>
    <source>
        <strain evidence="3 4">1BSP15-2V2</strain>
    </source>
</reference>